<feature type="signal peptide" evidence="2">
    <location>
        <begin position="1"/>
        <end position="24"/>
    </location>
</feature>
<comment type="caution">
    <text evidence="3">The sequence shown here is derived from an EMBL/GenBank/DDBJ whole genome shotgun (WGS) entry which is preliminary data.</text>
</comment>
<feature type="chain" id="PRO_5040744255" description="PepSY domain-containing protein" evidence="2">
    <location>
        <begin position="25"/>
        <end position="135"/>
    </location>
</feature>
<dbReference type="AlphaFoldDB" id="A0A9W6GYJ6"/>
<feature type="region of interest" description="Disordered" evidence="1">
    <location>
        <begin position="86"/>
        <end position="135"/>
    </location>
</feature>
<sequence>MRRLYVSCIALLSVLGFLTVPALADRKLTNSEKSSLRSALKDMGCRGGKMELDDGKYEVDNAMCRNGRYDLTFDKKFRLTEKEFEAARGPRDHDEYYGSGSARKRSGDFDRPGRDRDWDGYDRRDAHSRDSDNKR</sequence>
<evidence type="ECO:0008006" key="5">
    <source>
        <dbReference type="Google" id="ProtNLM"/>
    </source>
</evidence>
<reference evidence="3" key="1">
    <citation type="journal article" date="2023" name="Int. J. Syst. Evol. Microbiol.">
        <title>Methylocystis iwaonis sp. nov., a type II methane-oxidizing bacterium from surface soil of a rice paddy field in Japan, and emended description of the genus Methylocystis (ex Whittenbury et al. 1970) Bowman et al. 1993.</title>
        <authorList>
            <person name="Kaise H."/>
            <person name="Sawadogo J.B."/>
            <person name="Alam M.S."/>
            <person name="Ueno C."/>
            <person name="Dianou D."/>
            <person name="Shinjo R."/>
            <person name="Asakawa S."/>
        </authorList>
    </citation>
    <scope>NUCLEOTIDE SEQUENCE</scope>
    <source>
        <strain evidence="3">LMG27198</strain>
    </source>
</reference>
<evidence type="ECO:0000256" key="1">
    <source>
        <dbReference type="SAM" id="MobiDB-lite"/>
    </source>
</evidence>
<proteinExistence type="predicted"/>
<protein>
    <recommendedName>
        <fullName evidence="5">PepSY domain-containing protein</fullName>
    </recommendedName>
</protein>
<feature type="compositionally biased region" description="Basic and acidic residues" evidence="1">
    <location>
        <begin position="105"/>
        <end position="135"/>
    </location>
</feature>
<evidence type="ECO:0000256" key="2">
    <source>
        <dbReference type="SAM" id="SignalP"/>
    </source>
</evidence>
<dbReference type="RefSeq" id="WP_281806264.1">
    <property type="nucleotide sequence ID" value="NZ_BSEC01000003.1"/>
</dbReference>
<accession>A0A9W6GYJ6</accession>
<dbReference type="EMBL" id="BSEC01000003">
    <property type="protein sequence ID" value="GLI95458.1"/>
    <property type="molecule type" value="Genomic_DNA"/>
</dbReference>
<evidence type="ECO:0000313" key="3">
    <source>
        <dbReference type="EMBL" id="GLI95458.1"/>
    </source>
</evidence>
<keyword evidence="4" id="KW-1185">Reference proteome</keyword>
<organism evidence="3 4">
    <name type="scientific">Methylocystis echinoides</name>
    <dbReference type="NCBI Taxonomy" id="29468"/>
    <lineage>
        <taxon>Bacteria</taxon>
        <taxon>Pseudomonadati</taxon>
        <taxon>Pseudomonadota</taxon>
        <taxon>Alphaproteobacteria</taxon>
        <taxon>Hyphomicrobiales</taxon>
        <taxon>Methylocystaceae</taxon>
        <taxon>Methylocystis</taxon>
    </lineage>
</organism>
<evidence type="ECO:0000313" key="4">
    <source>
        <dbReference type="Proteomes" id="UP001144323"/>
    </source>
</evidence>
<gene>
    <name evidence="3" type="ORF">LMG27198_44500</name>
</gene>
<keyword evidence="2" id="KW-0732">Signal</keyword>
<name>A0A9W6GYJ6_9HYPH</name>
<feature type="compositionally biased region" description="Basic and acidic residues" evidence="1">
    <location>
        <begin position="86"/>
        <end position="96"/>
    </location>
</feature>
<dbReference type="Proteomes" id="UP001144323">
    <property type="component" value="Unassembled WGS sequence"/>
</dbReference>